<reference evidence="1" key="1">
    <citation type="submission" date="2014-05" db="EMBL/GenBank/DDBJ databases">
        <authorList>
            <person name="Chronopoulou M."/>
        </authorList>
    </citation>
    <scope>NUCLEOTIDE SEQUENCE</scope>
    <source>
        <tissue evidence="1">Whole organism</tissue>
    </source>
</reference>
<proteinExistence type="predicted"/>
<evidence type="ECO:0000313" key="1">
    <source>
        <dbReference type="EMBL" id="CDW21017.1"/>
    </source>
</evidence>
<dbReference type="AlphaFoldDB" id="A0A0K2T609"/>
<name>A0A0K2T609_LEPSM</name>
<sequence length="75" mass="8667">MVLSILGKMKIKVHSKIDCPSWKLRSATGHGLPCIYLMKMYQLRPEHARLFFLATNPVQGPLTTLQEYQRHKSDN</sequence>
<dbReference type="EMBL" id="HACA01003656">
    <property type="protein sequence ID" value="CDW21017.1"/>
    <property type="molecule type" value="Transcribed_RNA"/>
</dbReference>
<organism evidence="1">
    <name type="scientific">Lepeophtheirus salmonis</name>
    <name type="common">Salmon louse</name>
    <name type="synonym">Caligus salmonis</name>
    <dbReference type="NCBI Taxonomy" id="72036"/>
    <lineage>
        <taxon>Eukaryota</taxon>
        <taxon>Metazoa</taxon>
        <taxon>Ecdysozoa</taxon>
        <taxon>Arthropoda</taxon>
        <taxon>Crustacea</taxon>
        <taxon>Multicrustacea</taxon>
        <taxon>Hexanauplia</taxon>
        <taxon>Copepoda</taxon>
        <taxon>Siphonostomatoida</taxon>
        <taxon>Caligidae</taxon>
        <taxon>Lepeophtheirus</taxon>
    </lineage>
</organism>
<accession>A0A0K2T609</accession>
<protein>
    <submittedName>
        <fullName evidence="1">Uncharacterized protein</fullName>
    </submittedName>
</protein>